<evidence type="ECO:0000313" key="1">
    <source>
        <dbReference type="EMBL" id="MDG0861687.1"/>
    </source>
</evidence>
<dbReference type="EMBL" id="SGUG01000005">
    <property type="protein sequence ID" value="MDG0861687.1"/>
    <property type="molecule type" value="Genomic_DNA"/>
</dbReference>
<protein>
    <submittedName>
        <fullName evidence="1">DUF885 domain-containing protein</fullName>
    </submittedName>
</protein>
<gene>
    <name evidence="1" type="ORF">EXJ73_04265</name>
</gene>
<accession>A0A9X4R351</accession>
<keyword evidence="2" id="KW-1185">Reference proteome</keyword>
<dbReference type="Proteomes" id="UP001152766">
    <property type="component" value="Unassembled WGS sequence"/>
</dbReference>
<proteinExistence type="predicted"/>
<evidence type="ECO:0000313" key="2">
    <source>
        <dbReference type="Proteomes" id="UP001152766"/>
    </source>
</evidence>
<name>A0A9X4R351_9BURK</name>
<dbReference type="PANTHER" id="PTHR33361:SF15">
    <property type="entry name" value="DUF885 FAMILY LIPOPROTEIN"/>
    <property type="match status" value="1"/>
</dbReference>
<sequence length="563" mass="63067">MKRREFTVLGLGVLTFPARADRLIFERIVNDFLEELWAIDPDAAVAAGRFEFAGRVTLPSAAVRQKARAWLMAWLTRFQALDAGADVSRQMDRAMLIAKLQSDLWRLDVLKEWSWNPAEHNPAGPLDLLLNTDYAPLPQRLNGLKPRVAALPAYYRAAAAGLAGVTREHTELAIQQAPGVLGVLDDIARRAAEAGQAAAFKAPLAQARAAVNGYVARLKKLLPAARRPWRLGAELYEPKFAHDIQSARTARQTYELAQQRREEVLASMQAQAAALWPTVIGAEAAPADRFELIGRVIAKLSERHVKREQFVDEIRAQIPQLQAWVRDHDLLSQDASKPLTVRETPEYERGVAGASIEAPGAYRPQDKTYYNVTPLDELTPEQAESSLREYNHWILQILNIHEAIPGHYTQLVHANRVPGKVKALFGNGAMVEGWAVYGERMMIESGYGASPEMMLMWGKWHLRSVTNTMLDYSVHVLGMGEKDALDLLVRQAFQAENEAKEKWRRVQLTSVQLTSYFSGYSEIFALREQLKTRTGFDLKAFHEKFLGYGSAPVRLIAADMLKA</sequence>
<comment type="caution">
    <text evidence="1">The sequence shown here is derived from an EMBL/GenBank/DDBJ whole genome shotgun (WGS) entry which is preliminary data.</text>
</comment>
<dbReference type="PANTHER" id="PTHR33361">
    <property type="entry name" value="GLR0591 PROTEIN"/>
    <property type="match status" value="1"/>
</dbReference>
<dbReference type="Pfam" id="PF05960">
    <property type="entry name" value="DUF885"/>
    <property type="match status" value="1"/>
</dbReference>
<reference evidence="1" key="1">
    <citation type="submission" date="2019-02" db="EMBL/GenBank/DDBJ databases">
        <title>Draft genome of the type strain Pelomonas aquatica CCUG 52575T.</title>
        <authorList>
            <person name="Gomila M."/>
            <person name="Lalucat J."/>
        </authorList>
    </citation>
    <scope>NUCLEOTIDE SEQUENCE</scope>
    <source>
        <strain evidence="1">CCUG 52575</strain>
    </source>
</reference>
<organism evidence="1 2">
    <name type="scientific">Pelomonas aquatica</name>
    <dbReference type="NCBI Taxonomy" id="431058"/>
    <lineage>
        <taxon>Bacteria</taxon>
        <taxon>Pseudomonadati</taxon>
        <taxon>Pseudomonadota</taxon>
        <taxon>Betaproteobacteria</taxon>
        <taxon>Burkholderiales</taxon>
        <taxon>Sphaerotilaceae</taxon>
        <taxon>Roseateles</taxon>
    </lineage>
</organism>
<dbReference type="RefSeq" id="WP_268151388.1">
    <property type="nucleotide sequence ID" value="NZ_JAPPUW010000011.1"/>
</dbReference>
<dbReference type="AlphaFoldDB" id="A0A9X4R351"/>
<dbReference type="InterPro" id="IPR010281">
    <property type="entry name" value="DUF885"/>
</dbReference>